<evidence type="ECO:0000259" key="6">
    <source>
        <dbReference type="PROSITE" id="PS51296"/>
    </source>
</evidence>
<gene>
    <name evidence="7" type="ORF">FSPOR_10570</name>
</gene>
<keyword evidence="1" id="KW-0001">2Fe-2S</keyword>
<dbReference type="PANTHER" id="PTHR21496:SF0">
    <property type="entry name" value="RIESKE DOMAIN-CONTAINING PROTEIN"/>
    <property type="match status" value="1"/>
</dbReference>
<dbReference type="GO" id="GO:0051537">
    <property type="term" value="F:2 iron, 2 sulfur cluster binding"/>
    <property type="evidence" value="ECO:0007669"/>
    <property type="project" value="UniProtKB-KW"/>
</dbReference>
<protein>
    <submittedName>
        <fullName evidence="7">Rieske domain-containing protein</fullName>
    </submittedName>
</protein>
<name>A0A395RKM3_FUSSP</name>
<evidence type="ECO:0000256" key="4">
    <source>
        <dbReference type="ARBA" id="ARBA00023014"/>
    </source>
</evidence>
<evidence type="ECO:0000256" key="5">
    <source>
        <dbReference type="ARBA" id="ARBA00034078"/>
    </source>
</evidence>
<proteinExistence type="predicted"/>
<evidence type="ECO:0000313" key="8">
    <source>
        <dbReference type="Proteomes" id="UP000266152"/>
    </source>
</evidence>
<dbReference type="SUPFAM" id="SSF50022">
    <property type="entry name" value="ISP domain"/>
    <property type="match status" value="1"/>
</dbReference>
<organism evidence="7 8">
    <name type="scientific">Fusarium sporotrichioides</name>
    <dbReference type="NCBI Taxonomy" id="5514"/>
    <lineage>
        <taxon>Eukaryota</taxon>
        <taxon>Fungi</taxon>
        <taxon>Dikarya</taxon>
        <taxon>Ascomycota</taxon>
        <taxon>Pezizomycotina</taxon>
        <taxon>Sordariomycetes</taxon>
        <taxon>Hypocreomycetidae</taxon>
        <taxon>Hypocreales</taxon>
        <taxon>Nectriaceae</taxon>
        <taxon>Fusarium</taxon>
    </lineage>
</organism>
<dbReference type="PANTHER" id="PTHR21496">
    <property type="entry name" value="FERREDOXIN-RELATED"/>
    <property type="match status" value="1"/>
</dbReference>
<dbReference type="PROSITE" id="PS51296">
    <property type="entry name" value="RIESKE"/>
    <property type="match status" value="1"/>
</dbReference>
<keyword evidence="2" id="KW-0479">Metal-binding</keyword>
<evidence type="ECO:0000313" key="7">
    <source>
        <dbReference type="EMBL" id="RGP60603.1"/>
    </source>
</evidence>
<dbReference type="InterPro" id="IPR036922">
    <property type="entry name" value="Rieske_2Fe-2S_sf"/>
</dbReference>
<keyword evidence="3" id="KW-0408">Iron</keyword>
<dbReference type="EMBL" id="PXOF01000184">
    <property type="protein sequence ID" value="RGP60603.1"/>
    <property type="molecule type" value="Genomic_DNA"/>
</dbReference>
<feature type="domain" description="Rieske" evidence="6">
    <location>
        <begin position="57"/>
        <end position="157"/>
    </location>
</feature>
<keyword evidence="8" id="KW-1185">Reference proteome</keyword>
<reference evidence="7 8" key="1">
    <citation type="journal article" date="2018" name="PLoS Pathog.">
        <title>Evolution of structural diversity of trichothecenes, a family of toxins produced by plant pathogenic and entomopathogenic fungi.</title>
        <authorList>
            <person name="Proctor R.H."/>
            <person name="McCormick S.P."/>
            <person name="Kim H.S."/>
            <person name="Cardoza R.E."/>
            <person name="Stanley A.M."/>
            <person name="Lindo L."/>
            <person name="Kelly A."/>
            <person name="Brown D.W."/>
            <person name="Lee T."/>
            <person name="Vaughan M.M."/>
            <person name="Alexander N.J."/>
            <person name="Busman M."/>
            <person name="Gutierrez S."/>
        </authorList>
    </citation>
    <scope>NUCLEOTIDE SEQUENCE [LARGE SCALE GENOMIC DNA]</scope>
    <source>
        <strain evidence="7 8">NRRL 3299</strain>
    </source>
</reference>
<dbReference type="GO" id="GO:0046872">
    <property type="term" value="F:metal ion binding"/>
    <property type="evidence" value="ECO:0007669"/>
    <property type="project" value="UniProtKB-KW"/>
</dbReference>
<comment type="caution">
    <text evidence="7">The sequence shown here is derived from an EMBL/GenBank/DDBJ whole genome shotgun (WGS) entry which is preliminary data.</text>
</comment>
<dbReference type="Proteomes" id="UP000266152">
    <property type="component" value="Unassembled WGS sequence"/>
</dbReference>
<dbReference type="Pfam" id="PF00355">
    <property type="entry name" value="Rieske"/>
    <property type="match status" value="1"/>
</dbReference>
<sequence>MNFFNPFSRQGTQWTFVGYTPEFPDVDDDAGNLAKHRLCNTKSIPGCKAFHIPKEDTSLSKEVEIGDDALGQPLEDQVLVFQYKGKFHAVDHSCPHSQFPLSRGTPFDIEDFGVTLSVGVTCPKHDWSFDLFTGMSDRGSYKLKTWEVQIRDAKDKDSSHVDEDTEKMKDSEVWMRSVFPSALNYGPGTMLDPSPALSSCTNPRTVLRSTLKL</sequence>
<accession>A0A395RKM3</accession>
<comment type="cofactor">
    <cofactor evidence="5">
        <name>[2Fe-2S] cluster</name>
        <dbReference type="ChEBI" id="CHEBI:190135"/>
    </cofactor>
</comment>
<evidence type="ECO:0000256" key="2">
    <source>
        <dbReference type="ARBA" id="ARBA00022723"/>
    </source>
</evidence>
<evidence type="ECO:0000256" key="3">
    <source>
        <dbReference type="ARBA" id="ARBA00023004"/>
    </source>
</evidence>
<dbReference type="Gene3D" id="2.102.10.10">
    <property type="entry name" value="Rieske [2Fe-2S] iron-sulphur domain"/>
    <property type="match status" value="1"/>
</dbReference>
<evidence type="ECO:0000256" key="1">
    <source>
        <dbReference type="ARBA" id="ARBA00022714"/>
    </source>
</evidence>
<keyword evidence="4" id="KW-0411">Iron-sulfur</keyword>
<dbReference type="AlphaFoldDB" id="A0A395RKM3"/>
<dbReference type="STRING" id="5514.A0A395RKM3"/>
<dbReference type="InterPro" id="IPR017941">
    <property type="entry name" value="Rieske_2Fe-2S"/>
</dbReference>